<sequence length="646" mass="72443">MFFAATIGEMFHSCGCLTASANIESLKERHEGPPWNLVLFPDPVKRYKVLLLWESVEKLQEMLQQTSLLSSQISMACQLSFKTASYIQVPVYSPVEFSRCNVLVIDNEDAVGNRHEVAVEEQQSDYVFRLWAMGDQSSICSQCGIIQNHRGLEWYTKLSGLRLNVGAVHVGGLVQYPRNVSKLKDRFNGPSTARTVKRGREVPQQNFADPVSYPQDVDIALGGLSVFYFRFLFIDFVYPYITDVFAFVSKAPTRIPLTQAIIYPFQQQARDSACLSTNPAFKTHNPALFAQLLPMTAQVWMALFASLLVAWAGVVILRRWTPREKLVGDAPDIWLLLATLIRQSDWGSEFRTLSFRCLLTAWLVLSLVASNSYSCLLLSFMSVPAFSPRVDTSERLQEAILAGKYTAGTSNGTAQYTLIMVIPVLNTEEMIVRLANTDLANTWSTVQRRYGKTSRRLVESGHFLKWEREDQPIRPKVKQSHFEAIELSDVFSHGTILIAGYCMALVALVSEYARFRYVSRRSISEDQRWIADNTPKAIASSMMRPRRTKKALHQRRQGSKRPPTTVVVAVPTPLPPLPPVNRPRRWETRVVGQSGFKRVSINLGPHAFPKIDSAATAGLPLEAGGAGGQARRDDRCPLPNLPPVST</sequence>
<gene>
    <name evidence="1" type="ORF">HPB49_019682</name>
</gene>
<protein>
    <submittedName>
        <fullName evidence="1">Uncharacterized protein</fullName>
    </submittedName>
</protein>
<organism evidence="1 2">
    <name type="scientific">Dermacentor silvarum</name>
    <name type="common">Tick</name>
    <dbReference type="NCBI Taxonomy" id="543639"/>
    <lineage>
        <taxon>Eukaryota</taxon>
        <taxon>Metazoa</taxon>
        <taxon>Ecdysozoa</taxon>
        <taxon>Arthropoda</taxon>
        <taxon>Chelicerata</taxon>
        <taxon>Arachnida</taxon>
        <taxon>Acari</taxon>
        <taxon>Parasitiformes</taxon>
        <taxon>Ixodida</taxon>
        <taxon>Ixodoidea</taxon>
        <taxon>Ixodidae</taxon>
        <taxon>Rhipicephalinae</taxon>
        <taxon>Dermacentor</taxon>
    </lineage>
</organism>
<evidence type="ECO:0000313" key="1">
    <source>
        <dbReference type="EMBL" id="KAH7946056.1"/>
    </source>
</evidence>
<dbReference type="Proteomes" id="UP000821865">
    <property type="component" value="Chromosome 6"/>
</dbReference>
<comment type="caution">
    <text evidence="1">The sequence shown here is derived from an EMBL/GenBank/DDBJ whole genome shotgun (WGS) entry which is preliminary data.</text>
</comment>
<accession>A0ACB8CMI8</accession>
<evidence type="ECO:0000313" key="2">
    <source>
        <dbReference type="Proteomes" id="UP000821865"/>
    </source>
</evidence>
<name>A0ACB8CMI8_DERSI</name>
<reference evidence="1" key="1">
    <citation type="submission" date="2020-05" db="EMBL/GenBank/DDBJ databases">
        <title>Large-scale comparative analyses of tick genomes elucidate their genetic diversity and vector capacities.</title>
        <authorList>
            <person name="Jia N."/>
            <person name="Wang J."/>
            <person name="Shi W."/>
            <person name="Du L."/>
            <person name="Sun Y."/>
            <person name="Zhan W."/>
            <person name="Jiang J."/>
            <person name="Wang Q."/>
            <person name="Zhang B."/>
            <person name="Ji P."/>
            <person name="Sakyi L.B."/>
            <person name="Cui X."/>
            <person name="Yuan T."/>
            <person name="Jiang B."/>
            <person name="Yang W."/>
            <person name="Lam T.T.-Y."/>
            <person name="Chang Q."/>
            <person name="Ding S."/>
            <person name="Wang X."/>
            <person name="Zhu J."/>
            <person name="Ruan X."/>
            <person name="Zhao L."/>
            <person name="Wei J."/>
            <person name="Que T."/>
            <person name="Du C."/>
            <person name="Cheng J."/>
            <person name="Dai P."/>
            <person name="Han X."/>
            <person name="Huang E."/>
            <person name="Gao Y."/>
            <person name="Liu J."/>
            <person name="Shao H."/>
            <person name="Ye R."/>
            <person name="Li L."/>
            <person name="Wei W."/>
            <person name="Wang X."/>
            <person name="Wang C."/>
            <person name="Yang T."/>
            <person name="Huo Q."/>
            <person name="Li W."/>
            <person name="Guo W."/>
            <person name="Chen H."/>
            <person name="Zhou L."/>
            <person name="Ni X."/>
            <person name="Tian J."/>
            <person name="Zhou Y."/>
            <person name="Sheng Y."/>
            <person name="Liu T."/>
            <person name="Pan Y."/>
            <person name="Xia L."/>
            <person name="Li J."/>
            <person name="Zhao F."/>
            <person name="Cao W."/>
        </authorList>
    </citation>
    <scope>NUCLEOTIDE SEQUENCE</scope>
    <source>
        <strain evidence="1">Dsil-2018</strain>
    </source>
</reference>
<dbReference type="EMBL" id="CM023475">
    <property type="protein sequence ID" value="KAH7946056.1"/>
    <property type="molecule type" value="Genomic_DNA"/>
</dbReference>
<keyword evidence="2" id="KW-1185">Reference proteome</keyword>
<proteinExistence type="predicted"/>